<accession>A0A3M7MDU6</accession>
<feature type="compositionally biased region" description="Polar residues" evidence="1">
    <location>
        <begin position="75"/>
        <end position="96"/>
    </location>
</feature>
<evidence type="ECO:0000313" key="4">
    <source>
        <dbReference type="Proteomes" id="UP000265663"/>
    </source>
</evidence>
<gene>
    <name evidence="3" type="ORF">GMOD_00007661</name>
</gene>
<proteinExistence type="predicted"/>
<dbReference type="Proteomes" id="UP000265663">
    <property type="component" value="Unassembled WGS sequence"/>
</dbReference>
<keyword evidence="4" id="KW-1185">Reference proteome</keyword>
<feature type="domain" description="SnoaL-like" evidence="2">
    <location>
        <begin position="6"/>
        <end position="203"/>
    </location>
</feature>
<dbReference type="AlphaFoldDB" id="A0A3M7MDU6"/>
<organism evidence="3 4">
    <name type="scientific">Pyrenophora seminiperda CCB06</name>
    <dbReference type="NCBI Taxonomy" id="1302712"/>
    <lineage>
        <taxon>Eukaryota</taxon>
        <taxon>Fungi</taxon>
        <taxon>Dikarya</taxon>
        <taxon>Ascomycota</taxon>
        <taxon>Pezizomycotina</taxon>
        <taxon>Dothideomycetes</taxon>
        <taxon>Pleosporomycetidae</taxon>
        <taxon>Pleosporales</taxon>
        <taxon>Pleosporineae</taxon>
        <taxon>Pleosporaceae</taxon>
        <taxon>Pyrenophora</taxon>
    </lineage>
</organism>
<evidence type="ECO:0000259" key="2">
    <source>
        <dbReference type="Pfam" id="PF26528"/>
    </source>
</evidence>
<dbReference type="InterPro" id="IPR058931">
    <property type="entry name" value="SnoaL_6"/>
</dbReference>
<feature type="region of interest" description="Disordered" evidence="1">
    <location>
        <begin position="69"/>
        <end position="97"/>
    </location>
</feature>
<reference evidence="3 4" key="1">
    <citation type="journal article" date="2014" name="PLoS ONE">
        <title>De novo Genome Assembly of the Fungal Plant Pathogen Pyrenophora semeniperda.</title>
        <authorList>
            <person name="Soliai M.M."/>
            <person name="Meyer S.E."/>
            <person name="Udall J.A."/>
            <person name="Elzinga D.E."/>
            <person name="Hermansen R.A."/>
            <person name="Bodily P.M."/>
            <person name="Hart A.A."/>
            <person name="Coleman C.E."/>
        </authorList>
    </citation>
    <scope>NUCLEOTIDE SEQUENCE [LARGE SCALE GENOMIC DNA]</scope>
    <source>
        <strain evidence="3 4">CCB06</strain>
        <tissue evidence="3">Mycelium</tissue>
    </source>
</reference>
<name>A0A3M7MDU6_9PLEO</name>
<dbReference type="OrthoDB" id="5396546at2759"/>
<evidence type="ECO:0000256" key="1">
    <source>
        <dbReference type="SAM" id="MobiDB-lite"/>
    </source>
</evidence>
<protein>
    <submittedName>
        <fullName evidence="3">Monocarboxylate permease</fullName>
    </submittedName>
</protein>
<dbReference type="Pfam" id="PF26528">
    <property type="entry name" value="SnoaL_6"/>
    <property type="match status" value="1"/>
</dbReference>
<sequence>MAASQRPSAETVVHLKQAYHVYRHTEDLDRKGVFFSPDCMQICRPIPSYAATTRQKIVQYLRDVQQGDIPVTKRASPSSTKTSDGLNAQRQIAESENSAKDRSLYTIRPLSPSEFEFGSNEITTAIGLTVEQLKQKAIDEQWVGMRVDLWGEGTKSGLLVKVQYWWRFEEIADGERVMDEKQAMGWRQCLHDIMYLGPEDGTQGVETTEVNE</sequence>
<dbReference type="EMBL" id="KE747833">
    <property type="protein sequence ID" value="RMZ72647.1"/>
    <property type="molecule type" value="Genomic_DNA"/>
</dbReference>
<evidence type="ECO:0000313" key="3">
    <source>
        <dbReference type="EMBL" id="RMZ72647.1"/>
    </source>
</evidence>